<comment type="subcellular location">
    <subcellularLocation>
        <location evidence="1">Membrane</location>
        <topology evidence="1">Multi-pass membrane protein</topology>
    </subcellularLocation>
</comment>
<feature type="compositionally biased region" description="Polar residues" evidence="6">
    <location>
        <begin position="41"/>
        <end position="60"/>
    </location>
</feature>
<organism evidence="8">
    <name type="scientific">Schizosaccharomyces pombe</name>
    <name type="common">Fission yeast</name>
    <dbReference type="NCBI Taxonomy" id="4896"/>
    <lineage>
        <taxon>Eukaryota</taxon>
        <taxon>Fungi</taxon>
        <taxon>Dikarya</taxon>
        <taxon>Ascomycota</taxon>
        <taxon>Taphrinomycotina</taxon>
        <taxon>Schizosaccharomycetes</taxon>
        <taxon>Schizosaccharomycetales</taxon>
        <taxon>Schizosaccharomycetaceae</taxon>
        <taxon>Schizosaccharomyces</taxon>
    </lineage>
</organism>
<keyword evidence="5 7" id="KW-0472">Membrane</keyword>
<comment type="similarity">
    <text evidence="2">Belongs to the WTF family.</text>
</comment>
<evidence type="ECO:0000256" key="4">
    <source>
        <dbReference type="ARBA" id="ARBA00022989"/>
    </source>
</evidence>
<keyword evidence="3 7" id="KW-0812">Transmembrane</keyword>
<dbReference type="VEuPathDB" id="FungiDB:SPCC663.17"/>
<dbReference type="InterPro" id="IPR004982">
    <property type="entry name" value="WTF"/>
</dbReference>
<reference evidence="8" key="1">
    <citation type="submission" date="2018-09" db="EMBL/GenBank/DDBJ databases">
        <title>Killer meiotic drive and dynamic evolution of the wtf gene family.</title>
        <authorList>
            <person name="Eickbush M.T."/>
            <person name="Young J.M."/>
            <person name="Zanders S.E."/>
        </authorList>
    </citation>
    <scope>NUCLEOTIDE SEQUENCE</scope>
    <source>
        <strain evidence="8">JB871</strain>
    </source>
</reference>
<dbReference type="AlphaFoldDB" id="A0A482APH6"/>
<feature type="compositionally biased region" description="Basic and acidic residues" evidence="6">
    <location>
        <begin position="19"/>
        <end position="40"/>
    </location>
</feature>
<dbReference type="GO" id="GO:0016020">
    <property type="term" value="C:membrane"/>
    <property type="evidence" value="ECO:0007669"/>
    <property type="project" value="UniProtKB-SubCell"/>
</dbReference>
<evidence type="ECO:0000313" key="8">
    <source>
        <dbReference type="EMBL" id="QBL54368.1"/>
    </source>
</evidence>
<gene>
    <name evidence="8" type="primary">wtf15</name>
</gene>
<dbReference type="GO" id="GO:0110134">
    <property type="term" value="P:meiotic drive"/>
    <property type="evidence" value="ECO:0007669"/>
    <property type="project" value="InterPro"/>
</dbReference>
<evidence type="ECO:0000256" key="5">
    <source>
        <dbReference type="ARBA" id="ARBA00023136"/>
    </source>
</evidence>
<evidence type="ECO:0000256" key="3">
    <source>
        <dbReference type="ARBA" id="ARBA00022692"/>
    </source>
</evidence>
<protein>
    <submittedName>
        <fullName evidence="8">Wtf15</fullName>
    </submittedName>
</protein>
<evidence type="ECO:0000256" key="1">
    <source>
        <dbReference type="ARBA" id="ARBA00004141"/>
    </source>
</evidence>
<evidence type="ECO:0000256" key="7">
    <source>
        <dbReference type="SAM" id="Phobius"/>
    </source>
</evidence>
<evidence type="ECO:0000256" key="6">
    <source>
        <dbReference type="SAM" id="MobiDB-lite"/>
    </source>
</evidence>
<evidence type="ECO:0000256" key="2">
    <source>
        <dbReference type="ARBA" id="ARBA00007170"/>
    </source>
</evidence>
<feature type="transmembrane region" description="Helical" evidence="7">
    <location>
        <begin position="85"/>
        <end position="106"/>
    </location>
</feature>
<feature type="transmembrane region" description="Helical" evidence="7">
    <location>
        <begin position="112"/>
        <end position="135"/>
    </location>
</feature>
<name>A0A482APH6_SCHPM</name>
<feature type="compositionally biased region" description="Polar residues" evidence="6">
    <location>
        <begin position="67"/>
        <end position="79"/>
    </location>
</feature>
<accession>A0A482APH6</accession>
<dbReference type="EMBL" id="MH837302">
    <property type="protein sequence ID" value="QBL54368.1"/>
    <property type="molecule type" value="Genomic_DNA"/>
</dbReference>
<proteinExistence type="inferred from homology"/>
<sequence>MSNNYTSLSSSLDEEMGLKAGHEIDLERSPPSEHNSEEKSTLPSNSDILTSADPVSQVSETPDHSIESNTGSTQSPTSHSLPLKFSFCIVYYSCFAIVVLGCVLPFEHTHTFLIAFLVIFGIISVILFGGSIYYYETWTKTVKHFLKKAISPFKKEYIVCAFLKTFVFYGVLKTIEHFLVLLSGDKWGWKCSTLSSILTPVSCISFCLNESVQLGSCSTLLFINTVAWIKSLGGGKNAFENNYNQLNETSPEDLV</sequence>
<keyword evidence="4 7" id="KW-1133">Transmembrane helix</keyword>
<dbReference type="Pfam" id="PF03303">
    <property type="entry name" value="WTF"/>
    <property type="match status" value="1"/>
</dbReference>
<feature type="region of interest" description="Disordered" evidence="6">
    <location>
        <begin position="19"/>
        <end position="79"/>
    </location>
</feature>